<gene>
    <name evidence="1" type="ORF">QBC36DRAFT_307230</name>
</gene>
<protein>
    <submittedName>
        <fullName evidence="1">Uncharacterized protein</fullName>
    </submittedName>
</protein>
<comment type="caution">
    <text evidence="1">The sequence shown here is derived from an EMBL/GenBank/DDBJ whole genome shotgun (WGS) entry which is preliminary data.</text>
</comment>
<dbReference type="EMBL" id="MU866098">
    <property type="protein sequence ID" value="KAK4180456.1"/>
    <property type="molecule type" value="Genomic_DNA"/>
</dbReference>
<name>A0AAN7A9M5_9PEZI</name>
<reference evidence="1" key="2">
    <citation type="submission" date="2023-05" db="EMBL/GenBank/DDBJ databases">
        <authorList>
            <consortium name="Lawrence Berkeley National Laboratory"/>
            <person name="Steindorff A."/>
            <person name="Hensen N."/>
            <person name="Bonometti L."/>
            <person name="Westerberg I."/>
            <person name="Brannstrom I.O."/>
            <person name="Guillou S."/>
            <person name="Cros-Aarteil S."/>
            <person name="Calhoun S."/>
            <person name="Haridas S."/>
            <person name="Kuo A."/>
            <person name="Mondo S."/>
            <person name="Pangilinan J."/>
            <person name="Riley R."/>
            <person name="Labutti K."/>
            <person name="Andreopoulos B."/>
            <person name="Lipzen A."/>
            <person name="Chen C."/>
            <person name="Yanf M."/>
            <person name="Daum C."/>
            <person name="Ng V."/>
            <person name="Clum A."/>
            <person name="Ohm R."/>
            <person name="Martin F."/>
            <person name="Silar P."/>
            <person name="Natvig D."/>
            <person name="Lalanne C."/>
            <person name="Gautier V."/>
            <person name="Ament-Velasquez S.L."/>
            <person name="Kruys A."/>
            <person name="Hutchinson M.I."/>
            <person name="Powell A.J."/>
            <person name="Barry K."/>
            <person name="Miller A.N."/>
            <person name="Grigoriev I.V."/>
            <person name="Debuchy R."/>
            <person name="Gladieux P."/>
            <person name="Thoren M.H."/>
            <person name="Johannesson H."/>
        </authorList>
    </citation>
    <scope>NUCLEOTIDE SEQUENCE</scope>
    <source>
        <strain evidence="1">CBS 892.96</strain>
    </source>
</reference>
<evidence type="ECO:0000313" key="2">
    <source>
        <dbReference type="Proteomes" id="UP001302321"/>
    </source>
</evidence>
<dbReference type="Proteomes" id="UP001302321">
    <property type="component" value="Unassembled WGS sequence"/>
</dbReference>
<dbReference type="AlphaFoldDB" id="A0AAN7A9M5"/>
<evidence type="ECO:0000313" key="1">
    <source>
        <dbReference type="EMBL" id="KAK4180456.1"/>
    </source>
</evidence>
<accession>A0AAN7A9M5</accession>
<sequence>MNKSSSQQTASGSFYVCAIHSCRGQIEDFLAKVNNRILPRLSQCKRIAFAIKRGYTTQFEFNKNIADGTLSNAPPSPSLNESSIPVFQLINFTENFEVTFSTSLIENIATDEPSIAIPTEKKEILDILTTVPAVANTTGGPAIEPRDQRLYFTANLTDSSKAEQFVNDTDPDLFVTYFNGQLLPISVPVEDAEWFGENNTQLRFEAEFLFKEDIFVELIIDALTTKDNFTSYGEVMEATIVASGLIKAVNGMLSWDLLSEEDLQEGTSAVWMALGVMKKLVPYRIRPIKQV</sequence>
<organism evidence="1 2">
    <name type="scientific">Triangularia setosa</name>
    <dbReference type="NCBI Taxonomy" id="2587417"/>
    <lineage>
        <taxon>Eukaryota</taxon>
        <taxon>Fungi</taxon>
        <taxon>Dikarya</taxon>
        <taxon>Ascomycota</taxon>
        <taxon>Pezizomycotina</taxon>
        <taxon>Sordariomycetes</taxon>
        <taxon>Sordariomycetidae</taxon>
        <taxon>Sordariales</taxon>
        <taxon>Podosporaceae</taxon>
        <taxon>Triangularia</taxon>
    </lineage>
</organism>
<proteinExistence type="predicted"/>
<keyword evidence="2" id="KW-1185">Reference proteome</keyword>
<reference evidence="1" key="1">
    <citation type="journal article" date="2023" name="Mol. Phylogenet. Evol.">
        <title>Genome-scale phylogeny and comparative genomics of the fungal order Sordariales.</title>
        <authorList>
            <person name="Hensen N."/>
            <person name="Bonometti L."/>
            <person name="Westerberg I."/>
            <person name="Brannstrom I.O."/>
            <person name="Guillou S."/>
            <person name="Cros-Aarteil S."/>
            <person name="Calhoun S."/>
            <person name="Haridas S."/>
            <person name="Kuo A."/>
            <person name="Mondo S."/>
            <person name="Pangilinan J."/>
            <person name="Riley R."/>
            <person name="LaButti K."/>
            <person name="Andreopoulos B."/>
            <person name="Lipzen A."/>
            <person name="Chen C."/>
            <person name="Yan M."/>
            <person name="Daum C."/>
            <person name="Ng V."/>
            <person name="Clum A."/>
            <person name="Steindorff A."/>
            <person name="Ohm R.A."/>
            <person name="Martin F."/>
            <person name="Silar P."/>
            <person name="Natvig D.O."/>
            <person name="Lalanne C."/>
            <person name="Gautier V."/>
            <person name="Ament-Velasquez S.L."/>
            <person name="Kruys A."/>
            <person name="Hutchinson M.I."/>
            <person name="Powell A.J."/>
            <person name="Barry K."/>
            <person name="Miller A.N."/>
            <person name="Grigoriev I.V."/>
            <person name="Debuchy R."/>
            <person name="Gladieux P."/>
            <person name="Hiltunen Thoren M."/>
            <person name="Johannesson H."/>
        </authorList>
    </citation>
    <scope>NUCLEOTIDE SEQUENCE</scope>
    <source>
        <strain evidence="1">CBS 892.96</strain>
    </source>
</reference>